<name>A0AAE3R7K9_9BACT</name>
<sequence length="82" mass="9542">MISYLVFSDLPLNQKAELTWQGGTFLDCHIEQDHSFSLYSLGDFYVELRYDPQANQIVDLMAFKDISRLSAYLDKIPYPCLE</sequence>
<keyword evidence="2" id="KW-1185">Reference proteome</keyword>
<gene>
    <name evidence="1" type="ORF">QNI22_31450</name>
</gene>
<protein>
    <submittedName>
        <fullName evidence="1">Uncharacterized protein</fullName>
    </submittedName>
</protein>
<accession>A0AAE3R7K9</accession>
<dbReference type="RefSeq" id="WP_314517074.1">
    <property type="nucleotide sequence ID" value="NZ_JASJOU010000015.1"/>
</dbReference>
<reference evidence="1" key="1">
    <citation type="submission" date="2023-05" db="EMBL/GenBank/DDBJ databases">
        <authorList>
            <person name="Zhang X."/>
        </authorList>
    </citation>
    <scope>NUCLEOTIDE SEQUENCE</scope>
    <source>
        <strain evidence="1">BD1B2-1</strain>
    </source>
</reference>
<dbReference type="EMBL" id="JASJOU010000015">
    <property type="protein sequence ID" value="MDJ1505214.1"/>
    <property type="molecule type" value="Genomic_DNA"/>
</dbReference>
<organism evidence="1 2">
    <name type="scientific">Xanthocytophaga agilis</name>
    <dbReference type="NCBI Taxonomy" id="3048010"/>
    <lineage>
        <taxon>Bacteria</taxon>
        <taxon>Pseudomonadati</taxon>
        <taxon>Bacteroidota</taxon>
        <taxon>Cytophagia</taxon>
        <taxon>Cytophagales</taxon>
        <taxon>Rhodocytophagaceae</taxon>
        <taxon>Xanthocytophaga</taxon>
    </lineage>
</organism>
<proteinExistence type="predicted"/>
<comment type="caution">
    <text evidence="1">The sequence shown here is derived from an EMBL/GenBank/DDBJ whole genome shotgun (WGS) entry which is preliminary data.</text>
</comment>
<dbReference type="Proteomes" id="UP001232063">
    <property type="component" value="Unassembled WGS sequence"/>
</dbReference>
<dbReference type="AlphaFoldDB" id="A0AAE3R7K9"/>
<evidence type="ECO:0000313" key="1">
    <source>
        <dbReference type="EMBL" id="MDJ1505214.1"/>
    </source>
</evidence>
<evidence type="ECO:0000313" key="2">
    <source>
        <dbReference type="Proteomes" id="UP001232063"/>
    </source>
</evidence>